<evidence type="ECO:0000313" key="2">
    <source>
        <dbReference type="EMBL" id="RKP47865.1"/>
    </source>
</evidence>
<comment type="caution">
    <text evidence="2">The sequence shown here is derived from an EMBL/GenBank/DDBJ whole genome shotgun (WGS) entry which is preliminary data.</text>
</comment>
<reference evidence="2 3" key="1">
    <citation type="submission" date="2018-10" db="EMBL/GenBank/DDBJ databases">
        <title>Cohnella sp. M2MS4P-1, whole genome shotgun sequence.</title>
        <authorList>
            <person name="Tuo L."/>
        </authorList>
    </citation>
    <scope>NUCLEOTIDE SEQUENCE [LARGE SCALE GENOMIC DNA]</scope>
    <source>
        <strain evidence="2 3">M2MS4P-1</strain>
    </source>
</reference>
<organism evidence="2 3">
    <name type="scientific">Cohnella endophytica</name>
    <dbReference type="NCBI Taxonomy" id="2419778"/>
    <lineage>
        <taxon>Bacteria</taxon>
        <taxon>Bacillati</taxon>
        <taxon>Bacillota</taxon>
        <taxon>Bacilli</taxon>
        <taxon>Bacillales</taxon>
        <taxon>Paenibacillaceae</taxon>
        <taxon>Cohnella</taxon>
    </lineage>
</organism>
<dbReference type="AlphaFoldDB" id="A0A494XAS9"/>
<keyword evidence="1" id="KW-1133">Transmembrane helix</keyword>
<dbReference type="RefSeq" id="WP_120979156.1">
    <property type="nucleotide sequence ID" value="NZ_RBZM01000010.1"/>
</dbReference>
<dbReference type="OrthoDB" id="1918222at2"/>
<sequence length="251" mass="27782">MNLETLIRQAKPDYIQADSEKATSAILDRLEEFRPTPRRRISVRVALVVAAIVAMLLSGLTVNAATGGKLFGAILLNKDNRHIAKEPTYAAMQEVRPGESVPIHNGPILKSNIINQDQLQTLRATSITNIAVSKNHKEYSIPELLLASNADIVIFTKKKDAGWHLDKGEKMSIQFKLDDTDPGFYSKLNDLDTVGNWMEIGYIKNGELVRAFAKKAPEFAYTITADEAGEYYFYAQNLSAGRIVIASGNIE</sequence>
<keyword evidence="1" id="KW-0812">Transmembrane</keyword>
<evidence type="ECO:0000256" key="1">
    <source>
        <dbReference type="SAM" id="Phobius"/>
    </source>
</evidence>
<keyword evidence="1" id="KW-0472">Membrane</keyword>
<dbReference type="EMBL" id="RBZM01000010">
    <property type="protein sequence ID" value="RKP47865.1"/>
    <property type="molecule type" value="Genomic_DNA"/>
</dbReference>
<proteinExistence type="predicted"/>
<protein>
    <submittedName>
        <fullName evidence="2">Uncharacterized protein</fullName>
    </submittedName>
</protein>
<dbReference type="Proteomes" id="UP000282076">
    <property type="component" value="Unassembled WGS sequence"/>
</dbReference>
<evidence type="ECO:0000313" key="3">
    <source>
        <dbReference type="Proteomes" id="UP000282076"/>
    </source>
</evidence>
<accession>A0A494XAS9</accession>
<feature type="transmembrane region" description="Helical" evidence="1">
    <location>
        <begin position="41"/>
        <end position="60"/>
    </location>
</feature>
<name>A0A494XAS9_9BACL</name>
<gene>
    <name evidence="2" type="ORF">D7Z26_21865</name>
</gene>
<keyword evidence="3" id="KW-1185">Reference proteome</keyword>